<evidence type="ECO:0000256" key="8">
    <source>
        <dbReference type="ARBA" id="ARBA00023242"/>
    </source>
</evidence>
<evidence type="ECO:0000256" key="9">
    <source>
        <dbReference type="SAM" id="MobiDB-lite"/>
    </source>
</evidence>
<dbReference type="InterPro" id="IPR001723">
    <property type="entry name" value="Nuclear_hrmn_rcpt"/>
</dbReference>
<dbReference type="PANTHER" id="PTHR24082">
    <property type="entry name" value="NUCLEAR HORMONE RECEPTOR"/>
    <property type="match status" value="1"/>
</dbReference>
<dbReference type="PROSITE" id="PS51030">
    <property type="entry name" value="NUCLEAR_REC_DBD_2"/>
    <property type="match status" value="1"/>
</dbReference>
<evidence type="ECO:0000256" key="7">
    <source>
        <dbReference type="ARBA" id="ARBA00023170"/>
    </source>
</evidence>
<evidence type="ECO:0000259" key="11">
    <source>
        <dbReference type="PROSITE" id="PS51843"/>
    </source>
</evidence>
<dbReference type="SUPFAM" id="SSF48508">
    <property type="entry name" value="Nuclear receptor ligand-binding domain"/>
    <property type="match status" value="1"/>
</dbReference>
<dbReference type="PANTHER" id="PTHR24082:SF283">
    <property type="entry name" value="NUCLEAR HORMONE RECEPTOR HR96"/>
    <property type="match status" value="1"/>
</dbReference>
<gene>
    <name evidence="12" type="primary">107361627</name>
</gene>
<evidence type="ECO:0000256" key="4">
    <source>
        <dbReference type="ARBA" id="ARBA00023015"/>
    </source>
</evidence>
<feature type="compositionally biased region" description="Low complexity" evidence="9">
    <location>
        <begin position="151"/>
        <end position="165"/>
    </location>
</feature>
<dbReference type="InterPro" id="IPR000536">
    <property type="entry name" value="Nucl_hrmn_rcpt_lig-bd"/>
</dbReference>
<dbReference type="Proteomes" id="UP000015104">
    <property type="component" value="Unassembled WGS sequence"/>
</dbReference>
<reference evidence="13" key="1">
    <citation type="submission" date="2011-08" db="EMBL/GenBank/DDBJ databases">
        <authorList>
            <person name="Rombauts S."/>
        </authorList>
    </citation>
    <scope>NUCLEOTIDE SEQUENCE</scope>
    <source>
        <strain evidence="13">London</strain>
    </source>
</reference>
<keyword evidence="13" id="KW-1185">Reference proteome</keyword>
<evidence type="ECO:0000256" key="6">
    <source>
        <dbReference type="ARBA" id="ARBA00023163"/>
    </source>
</evidence>
<dbReference type="GO" id="GO:0045944">
    <property type="term" value="P:positive regulation of transcription by RNA polymerase II"/>
    <property type="evidence" value="ECO:0007669"/>
    <property type="project" value="TreeGrafter"/>
</dbReference>
<keyword evidence="5" id="KW-0238">DNA-binding</keyword>
<evidence type="ECO:0000256" key="1">
    <source>
        <dbReference type="ARBA" id="ARBA00022723"/>
    </source>
</evidence>
<sequence length="563" mass="63197">MSNNSPATNDSNYHVCRICSDRAIGYNFSVLTCEPCKAFFRRTADKLEELQCPFNNDCDIDRVTRKICRKCRLVKCLKVGMRKDWVQNEDEKKPRSSDCNRSHPLPSLTKDVSFFARRNPIGINRRSYNADDQMRQINPFNSPRTVPDFESLSSSGMSSIPSCSSQNRISPMNQFSMPSLSSLLSSSSSSSASSSFSDLRQPSCLMSTSSNLSSNSSSDLTNRLPCSRQPRQPARYANDPDWLIKFLVESHALNSRLTSPDSTINRAHLDETRSSQTCNQSLPSDSNPCARVGVIVDGRKLVSCPPVKTCEIKAPPIVTRETQCINQQDSNLKIRVIRKILDANFAPSHLKQGSREGVGLNQLEITTIDCVFHAFNFFNQPSSSSRSELASVEGVTRFTDLYLEKLISGCRSLPSYSELCLQDQITLVRAGFPNILAVKSYLSSDLSANCWQATNQRQMRLEGSSFQNDVDQSLVAHLTNDPKVVCILITIVLYNPDIPHLQAVDAIKLEQYTYIYLLRRYLESQCGSSCRARTEHFNLIHTIEKVMTMRQQSISSAQINCHK</sequence>
<dbReference type="HOGENOM" id="CLU_545542_0_0_1"/>
<proteinExistence type="predicted"/>
<feature type="region of interest" description="Disordered" evidence="9">
    <location>
        <begin position="207"/>
        <end position="233"/>
    </location>
</feature>
<keyword evidence="3" id="KW-0862">Zinc</keyword>
<dbReference type="GO" id="GO:0008270">
    <property type="term" value="F:zinc ion binding"/>
    <property type="evidence" value="ECO:0007669"/>
    <property type="project" value="UniProtKB-KW"/>
</dbReference>
<dbReference type="PROSITE" id="PS00031">
    <property type="entry name" value="NUCLEAR_REC_DBD_1"/>
    <property type="match status" value="1"/>
</dbReference>
<dbReference type="PROSITE" id="PS51843">
    <property type="entry name" value="NR_LBD"/>
    <property type="match status" value="1"/>
</dbReference>
<keyword evidence="8" id="KW-0539">Nucleus</keyword>
<evidence type="ECO:0000256" key="3">
    <source>
        <dbReference type="ARBA" id="ARBA00022833"/>
    </source>
</evidence>
<dbReference type="Gene3D" id="1.10.565.10">
    <property type="entry name" value="Retinoid X Receptor"/>
    <property type="match status" value="1"/>
</dbReference>
<dbReference type="InterPro" id="IPR001628">
    <property type="entry name" value="Znf_hrmn_rcpt"/>
</dbReference>
<dbReference type="GO" id="GO:0030154">
    <property type="term" value="P:cell differentiation"/>
    <property type="evidence" value="ECO:0007669"/>
    <property type="project" value="TreeGrafter"/>
</dbReference>
<keyword evidence="2" id="KW-0863">Zinc-finger</keyword>
<dbReference type="InterPro" id="IPR013088">
    <property type="entry name" value="Znf_NHR/GATA"/>
</dbReference>
<dbReference type="GO" id="GO:0000978">
    <property type="term" value="F:RNA polymerase II cis-regulatory region sequence-specific DNA binding"/>
    <property type="evidence" value="ECO:0007669"/>
    <property type="project" value="TreeGrafter"/>
</dbReference>
<keyword evidence="7" id="KW-0675">Receptor</keyword>
<evidence type="ECO:0000256" key="2">
    <source>
        <dbReference type="ARBA" id="ARBA00022771"/>
    </source>
</evidence>
<reference evidence="12" key="2">
    <citation type="submission" date="2015-06" db="UniProtKB">
        <authorList>
            <consortium name="EnsemblMetazoa"/>
        </authorList>
    </citation>
    <scope>IDENTIFICATION</scope>
</reference>
<evidence type="ECO:0008006" key="14">
    <source>
        <dbReference type="Google" id="ProtNLM"/>
    </source>
</evidence>
<dbReference type="EnsemblMetazoa" id="tetur01g07820.1">
    <property type="protein sequence ID" value="tetur01g07820.1"/>
    <property type="gene ID" value="tetur01g07820"/>
</dbReference>
<dbReference type="Pfam" id="PF00105">
    <property type="entry name" value="zf-C4"/>
    <property type="match status" value="1"/>
</dbReference>
<dbReference type="PRINTS" id="PR00398">
    <property type="entry name" value="STRDHORMONER"/>
</dbReference>
<protein>
    <recommendedName>
        <fullName evidence="14">Nuclear receptor domain-containing protein</fullName>
    </recommendedName>
</protein>
<dbReference type="Gene3D" id="3.30.50.10">
    <property type="entry name" value="Erythroid Transcription Factor GATA-1, subunit A"/>
    <property type="match status" value="1"/>
</dbReference>
<dbReference type="PRINTS" id="PR00047">
    <property type="entry name" value="STROIDFINGER"/>
</dbReference>
<dbReference type="InterPro" id="IPR035500">
    <property type="entry name" value="NHR-like_dom_sf"/>
</dbReference>
<feature type="region of interest" description="Disordered" evidence="9">
    <location>
        <begin position="125"/>
        <end position="168"/>
    </location>
</feature>
<feature type="compositionally biased region" description="Low complexity" evidence="9">
    <location>
        <begin position="207"/>
        <end position="222"/>
    </location>
</feature>
<keyword evidence="6" id="KW-0804">Transcription</keyword>
<dbReference type="GO" id="GO:0000122">
    <property type="term" value="P:negative regulation of transcription by RNA polymerase II"/>
    <property type="evidence" value="ECO:0007669"/>
    <property type="project" value="TreeGrafter"/>
</dbReference>
<evidence type="ECO:0000256" key="5">
    <source>
        <dbReference type="ARBA" id="ARBA00023125"/>
    </source>
</evidence>
<dbReference type="SUPFAM" id="SSF57716">
    <property type="entry name" value="Glucocorticoid receptor-like (DNA-binding domain)"/>
    <property type="match status" value="1"/>
</dbReference>
<feature type="domain" description="Nuclear receptor" evidence="10">
    <location>
        <begin position="13"/>
        <end position="88"/>
    </location>
</feature>
<dbReference type="SMART" id="SM00399">
    <property type="entry name" value="ZnF_C4"/>
    <property type="match status" value="1"/>
</dbReference>
<dbReference type="InterPro" id="IPR050234">
    <property type="entry name" value="Nuclear_hormone_rcpt_NR1"/>
</dbReference>
<dbReference type="eggNOG" id="KOG3575">
    <property type="taxonomic scope" value="Eukaryota"/>
</dbReference>
<organism evidence="12 13">
    <name type="scientific">Tetranychus urticae</name>
    <name type="common">Two-spotted spider mite</name>
    <dbReference type="NCBI Taxonomy" id="32264"/>
    <lineage>
        <taxon>Eukaryota</taxon>
        <taxon>Metazoa</taxon>
        <taxon>Ecdysozoa</taxon>
        <taxon>Arthropoda</taxon>
        <taxon>Chelicerata</taxon>
        <taxon>Arachnida</taxon>
        <taxon>Acari</taxon>
        <taxon>Acariformes</taxon>
        <taxon>Trombidiformes</taxon>
        <taxon>Prostigmata</taxon>
        <taxon>Eleutherengona</taxon>
        <taxon>Raphignathae</taxon>
        <taxon>Tetranychoidea</taxon>
        <taxon>Tetranychidae</taxon>
        <taxon>Tetranychus</taxon>
    </lineage>
</organism>
<dbReference type="AlphaFoldDB" id="T1JRR1"/>
<evidence type="ECO:0000259" key="10">
    <source>
        <dbReference type="PROSITE" id="PS51030"/>
    </source>
</evidence>
<feature type="compositionally biased region" description="Polar residues" evidence="9">
    <location>
        <begin position="135"/>
        <end position="144"/>
    </location>
</feature>
<keyword evidence="1" id="KW-0479">Metal-binding</keyword>
<name>T1JRR1_TETUR</name>
<dbReference type="GO" id="GO:0004879">
    <property type="term" value="F:nuclear receptor activity"/>
    <property type="evidence" value="ECO:0007669"/>
    <property type="project" value="TreeGrafter"/>
</dbReference>
<keyword evidence="4" id="KW-0805">Transcription regulation</keyword>
<feature type="domain" description="NR LBD" evidence="11">
    <location>
        <begin position="329"/>
        <end position="563"/>
    </location>
</feature>
<dbReference type="KEGG" id="tut:107361627"/>
<evidence type="ECO:0000313" key="13">
    <source>
        <dbReference type="Proteomes" id="UP000015104"/>
    </source>
</evidence>
<evidence type="ECO:0000313" key="12">
    <source>
        <dbReference type="EnsemblMetazoa" id="tetur01g07820.1"/>
    </source>
</evidence>
<dbReference type="EMBL" id="CAEY01000451">
    <property type="status" value="NOT_ANNOTATED_CDS"/>
    <property type="molecule type" value="Genomic_DNA"/>
</dbReference>
<accession>T1JRR1</accession>
<dbReference type="STRING" id="32264.T1JRR1"/>